<comment type="function">
    <text evidence="1 13">This protein is a component of the acetyl coenzyme A carboxylase complex; first, biotin carboxylase catalyzes the carboxylation of the carrier protein and then the transcarboxylase transfers the carboxyl group to form malonyl-CoA.</text>
</comment>
<keyword evidence="13" id="KW-0275">Fatty acid biosynthesis</keyword>
<keyword evidence="13" id="KW-0276">Fatty acid metabolism</keyword>
<dbReference type="GO" id="GO:0006633">
    <property type="term" value="P:fatty acid biosynthetic process"/>
    <property type="evidence" value="ECO:0007669"/>
    <property type="project" value="UniProtKB-KW"/>
</dbReference>
<dbReference type="Pfam" id="PF02786">
    <property type="entry name" value="CPSase_L_D2"/>
    <property type="match status" value="1"/>
</dbReference>
<comment type="pathway">
    <text evidence="2 13">Lipid metabolism; malonyl-CoA biosynthesis; malonyl-CoA from acetyl-CoA: step 1/1.</text>
</comment>
<dbReference type="SUPFAM" id="SSF56059">
    <property type="entry name" value="Glutathione synthetase ATP-binding domain-like"/>
    <property type="match status" value="1"/>
</dbReference>
<dbReference type="UniPathway" id="UPA00655">
    <property type="reaction ID" value="UER00711"/>
</dbReference>
<dbReference type="InterPro" id="IPR016185">
    <property type="entry name" value="PreATP-grasp_dom_sf"/>
</dbReference>
<evidence type="ECO:0000259" key="14">
    <source>
        <dbReference type="PROSITE" id="PS50975"/>
    </source>
</evidence>
<keyword evidence="13" id="KW-0444">Lipid biosynthesis</keyword>
<dbReference type="GO" id="GO:0046872">
    <property type="term" value="F:metal ion binding"/>
    <property type="evidence" value="ECO:0007669"/>
    <property type="project" value="UniProtKB-KW"/>
</dbReference>
<evidence type="ECO:0000256" key="7">
    <source>
        <dbReference type="ARBA" id="ARBA00022741"/>
    </source>
</evidence>
<evidence type="ECO:0000256" key="2">
    <source>
        <dbReference type="ARBA" id="ARBA00004956"/>
    </source>
</evidence>
<accession>A0A523UN67</accession>
<keyword evidence="5 13" id="KW-0436">Ligase</keyword>
<dbReference type="SMART" id="SM00878">
    <property type="entry name" value="Biotin_carb_C"/>
    <property type="match status" value="1"/>
</dbReference>
<dbReference type="Pfam" id="PF02785">
    <property type="entry name" value="Biotin_carb_C"/>
    <property type="match status" value="1"/>
</dbReference>
<evidence type="ECO:0000256" key="5">
    <source>
        <dbReference type="ARBA" id="ARBA00022598"/>
    </source>
</evidence>
<dbReference type="EMBL" id="SOJN01000142">
    <property type="protein sequence ID" value="TET43974.1"/>
    <property type="molecule type" value="Genomic_DNA"/>
</dbReference>
<keyword evidence="13" id="KW-0443">Lipid metabolism</keyword>
<keyword evidence="10 13" id="KW-0092">Biotin</keyword>
<dbReference type="AlphaFoldDB" id="A0A523UN67"/>
<dbReference type="InterPro" id="IPR051602">
    <property type="entry name" value="ACC_Biotin_Carboxylase"/>
</dbReference>
<evidence type="ECO:0000256" key="9">
    <source>
        <dbReference type="ARBA" id="ARBA00022842"/>
    </source>
</evidence>
<keyword evidence="8 12" id="KW-0067">ATP-binding</keyword>
<reference evidence="16 17" key="1">
    <citation type="submission" date="2019-03" db="EMBL/GenBank/DDBJ databases">
        <title>Metabolic potential of uncultured bacteria and archaea associated with petroleum seepage in deep-sea sediments.</title>
        <authorList>
            <person name="Dong X."/>
            <person name="Hubert C."/>
        </authorList>
    </citation>
    <scope>NUCLEOTIDE SEQUENCE [LARGE SCALE GENOMIC DNA]</scope>
    <source>
        <strain evidence="16">E44_bin18</strain>
    </source>
</reference>
<feature type="domain" description="Biotin carboxylation" evidence="15">
    <location>
        <begin position="1"/>
        <end position="446"/>
    </location>
</feature>
<comment type="catalytic activity">
    <reaction evidence="11 13">
        <text>N(6)-biotinyl-L-lysyl-[protein] + hydrogencarbonate + ATP = N(6)-carboxybiotinyl-L-lysyl-[protein] + ADP + phosphate + H(+)</text>
        <dbReference type="Rhea" id="RHEA:13501"/>
        <dbReference type="Rhea" id="RHEA-COMP:10505"/>
        <dbReference type="Rhea" id="RHEA-COMP:10506"/>
        <dbReference type="ChEBI" id="CHEBI:15378"/>
        <dbReference type="ChEBI" id="CHEBI:17544"/>
        <dbReference type="ChEBI" id="CHEBI:30616"/>
        <dbReference type="ChEBI" id="CHEBI:43474"/>
        <dbReference type="ChEBI" id="CHEBI:83144"/>
        <dbReference type="ChEBI" id="CHEBI:83145"/>
        <dbReference type="ChEBI" id="CHEBI:456216"/>
        <dbReference type="EC" id="6.3.4.14"/>
    </reaction>
</comment>
<dbReference type="PANTHER" id="PTHR48095">
    <property type="entry name" value="PYRUVATE CARBOXYLASE SUBUNIT A"/>
    <property type="match status" value="1"/>
</dbReference>
<evidence type="ECO:0000313" key="17">
    <source>
        <dbReference type="Proteomes" id="UP000315525"/>
    </source>
</evidence>
<keyword evidence="7 12" id="KW-0547">Nucleotide-binding</keyword>
<dbReference type="InterPro" id="IPR005482">
    <property type="entry name" value="Biotin_COase_C"/>
</dbReference>
<dbReference type="NCBIfam" id="TIGR00514">
    <property type="entry name" value="accC"/>
    <property type="match status" value="1"/>
</dbReference>
<evidence type="ECO:0000256" key="1">
    <source>
        <dbReference type="ARBA" id="ARBA00003761"/>
    </source>
</evidence>
<dbReference type="SUPFAM" id="SSF51246">
    <property type="entry name" value="Rudiment single hybrid motif"/>
    <property type="match status" value="1"/>
</dbReference>
<dbReference type="NCBIfam" id="NF006367">
    <property type="entry name" value="PRK08591.1"/>
    <property type="match status" value="1"/>
</dbReference>
<dbReference type="EC" id="6.3.4.14" evidence="4 13"/>
<evidence type="ECO:0000256" key="8">
    <source>
        <dbReference type="ARBA" id="ARBA00022840"/>
    </source>
</evidence>
<sequence length="449" mass="48892">MFKKMLIANRGEIALRIIRACRELGIATVAVFSEADKDSLHVRFADEALCIGPPESAKSYLNIPRIISSAEVTNADAIHPGYGFLAENPEFADVCESCGIRLVGPSSSVLSAMGDKIAARSAMRKLGIPVVPGSEDAVVSIEEAAAIAEKIGYSVILKAAAGGGGKGMRLASDRKGLESGFRIAQAEAMAAFGDRRLYLEKYLSKPRHIEFQILADGDGNVLHFGERECSIQRRHQKLVEEAPSVAVDEKCRKKMGELVVEGAKSVGYDSAGTMEFLMESKSKMYFMETNARIQVEHPVTELVTGVDLIKEQIRVASGEKLSLKQENIKLAGHAIECRINAEDPERGFIPSPGKVLGFHVPGGPGIRVDTHVYAGYEIPPFYDSMLAKLIAFGNTRTEAIARLSRGLSEFVIEGVKTTIPFHQRIIENEEFLQGNIHTSFVDILLSEQS</sequence>
<dbReference type="FunFam" id="3.30.1490.20:FF:000003">
    <property type="entry name" value="acetyl-CoA carboxylase isoform X1"/>
    <property type="match status" value="1"/>
</dbReference>
<dbReference type="InterPro" id="IPR011761">
    <property type="entry name" value="ATP-grasp"/>
</dbReference>
<feature type="domain" description="ATP-grasp" evidence="14">
    <location>
        <begin position="120"/>
        <end position="317"/>
    </location>
</feature>
<dbReference type="GO" id="GO:0005524">
    <property type="term" value="F:ATP binding"/>
    <property type="evidence" value="ECO:0007669"/>
    <property type="project" value="UniProtKB-UniRule"/>
</dbReference>
<dbReference type="InterPro" id="IPR011054">
    <property type="entry name" value="Rudment_hybrid_motif"/>
</dbReference>
<dbReference type="PANTHER" id="PTHR48095:SF2">
    <property type="entry name" value="BIOTIN CARBOXYLASE, CHLOROPLASTIC"/>
    <property type="match status" value="1"/>
</dbReference>
<dbReference type="Proteomes" id="UP000315525">
    <property type="component" value="Unassembled WGS sequence"/>
</dbReference>
<evidence type="ECO:0000256" key="3">
    <source>
        <dbReference type="ARBA" id="ARBA00011750"/>
    </source>
</evidence>
<organism evidence="16 17">
    <name type="scientific">candidate division TA06 bacterium</name>
    <dbReference type="NCBI Taxonomy" id="2250710"/>
    <lineage>
        <taxon>Bacteria</taxon>
        <taxon>Bacteria division TA06</taxon>
    </lineage>
</organism>
<dbReference type="PROSITE" id="PS00866">
    <property type="entry name" value="CPSASE_1"/>
    <property type="match status" value="1"/>
</dbReference>
<evidence type="ECO:0000256" key="6">
    <source>
        <dbReference type="ARBA" id="ARBA00022723"/>
    </source>
</evidence>
<gene>
    <name evidence="16" type="primary">accC</name>
    <name evidence="16" type="ORF">E3J62_11550</name>
</gene>
<dbReference type="FunFam" id="3.40.50.20:FF:000010">
    <property type="entry name" value="Propionyl-CoA carboxylase subunit alpha"/>
    <property type="match status" value="1"/>
</dbReference>
<dbReference type="GO" id="GO:2001295">
    <property type="term" value="P:malonyl-CoA biosynthetic process"/>
    <property type="evidence" value="ECO:0007669"/>
    <property type="project" value="UniProtKB-UniPathway"/>
</dbReference>
<evidence type="ECO:0000256" key="4">
    <source>
        <dbReference type="ARBA" id="ARBA00013263"/>
    </source>
</evidence>
<dbReference type="PROSITE" id="PS50975">
    <property type="entry name" value="ATP_GRASP"/>
    <property type="match status" value="1"/>
</dbReference>
<keyword evidence="6" id="KW-0479">Metal-binding</keyword>
<name>A0A523UN67_UNCT6</name>
<evidence type="ECO:0000256" key="12">
    <source>
        <dbReference type="PROSITE-ProRule" id="PRU00409"/>
    </source>
</evidence>
<evidence type="ECO:0000259" key="15">
    <source>
        <dbReference type="PROSITE" id="PS50979"/>
    </source>
</evidence>
<evidence type="ECO:0000313" key="16">
    <source>
        <dbReference type="EMBL" id="TET43974.1"/>
    </source>
</evidence>
<evidence type="ECO:0000256" key="11">
    <source>
        <dbReference type="ARBA" id="ARBA00048600"/>
    </source>
</evidence>
<protein>
    <recommendedName>
        <fullName evidence="4 13">Biotin carboxylase</fullName>
        <ecNumber evidence="4 13">6.3.4.14</ecNumber>
    </recommendedName>
    <alternativeName>
        <fullName evidence="13">Acetyl-coenzyme A carboxylase biotin carboxylase subunit A</fullName>
    </alternativeName>
</protein>
<dbReference type="GO" id="GO:0004075">
    <property type="term" value="F:biotin carboxylase activity"/>
    <property type="evidence" value="ECO:0007669"/>
    <property type="project" value="UniProtKB-EC"/>
</dbReference>
<dbReference type="Pfam" id="PF00289">
    <property type="entry name" value="Biotin_carb_N"/>
    <property type="match status" value="1"/>
</dbReference>
<proteinExistence type="predicted"/>
<evidence type="ECO:0000256" key="10">
    <source>
        <dbReference type="ARBA" id="ARBA00023267"/>
    </source>
</evidence>
<evidence type="ECO:0000256" key="13">
    <source>
        <dbReference type="RuleBase" id="RU365063"/>
    </source>
</evidence>
<dbReference type="InterPro" id="IPR011764">
    <property type="entry name" value="Biotin_carboxylation_dom"/>
</dbReference>
<dbReference type="InterPro" id="IPR004549">
    <property type="entry name" value="Acetyl_CoA_COase_biotin_COase"/>
</dbReference>
<keyword evidence="9" id="KW-0460">Magnesium</keyword>
<comment type="subunit">
    <text evidence="3 13">Acetyl-CoA carboxylase is a heterohexamer of biotin carboxyl carrier protein, biotin carboxylase and the two subunits of carboxyl transferase in a 2:2 complex.</text>
</comment>
<dbReference type="InterPro" id="IPR005479">
    <property type="entry name" value="CPAse_ATP-bd"/>
</dbReference>
<dbReference type="SUPFAM" id="SSF52440">
    <property type="entry name" value="PreATP-grasp domain"/>
    <property type="match status" value="1"/>
</dbReference>
<dbReference type="Gene3D" id="3.30.470.20">
    <property type="entry name" value="ATP-grasp fold, B domain"/>
    <property type="match status" value="1"/>
</dbReference>
<dbReference type="InterPro" id="IPR005481">
    <property type="entry name" value="BC-like_N"/>
</dbReference>
<dbReference type="PROSITE" id="PS50979">
    <property type="entry name" value="BC"/>
    <property type="match status" value="1"/>
</dbReference>
<comment type="caution">
    <text evidence="16">The sequence shown here is derived from an EMBL/GenBank/DDBJ whole genome shotgun (WGS) entry which is preliminary data.</text>
</comment>